<feature type="binding site" evidence="5">
    <location>
        <position position="273"/>
    </location>
    <ligand>
        <name>dimethylallyl diphosphate</name>
        <dbReference type="ChEBI" id="CHEBI:57623"/>
    </ligand>
</feature>
<feature type="binding site" evidence="5">
    <location>
        <position position="125"/>
    </location>
    <ligand>
        <name>isopentenyl diphosphate</name>
        <dbReference type="ChEBI" id="CHEBI:128769"/>
    </ligand>
</feature>
<dbReference type="Gene3D" id="3.40.1010.20">
    <property type="entry name" value="4-hydroxy-3-methylbut-2-enyl diphosphate reductase, catalytic domain"/>
    <property type="match status" value="2"/>
</dbReference>
<reference evidence="7 8" key="1">
    <citation type="submission" date="2018-12" db="EMBL/GenBank/DDBJ databases">
        <title>Glycomyces sp. YIM 121974 draft genome.</title>
        <authorList>
            <person name="Li Q."/>
        </authorList>
    </citation>
    <scope>NUCLEOTIDE SEQUENCE [LARGE SCALE GENOMIC DNA]</scope>
    <source>
        <strain evidence="7 8">YIM 121974</strain>
    </source>
</reference>
<comment type="pathway">
    <text evidence="5">Isoprenoid biosynthesis; dimethylallyl diphosphate biosynthesis; dimethylallyl diphosphate from (2E)-4-hydroxy-3-methylbutenyl diphosphate: step 1/1.</text>
</comment>
<feature type="compositionally biased region" description="Gly residues" evidence="6">
    <location>
        <begin position="10"/>
        <end position="21"/>
    </location>
</feature>
<keyword evidence="1 5" id="KW-0004">4Fe-4S</keyword>
<comment type="caution">
    <text evidence="7">The sequence shown here is derived from an EMBL/GenBank/DDBJ whole genome shotgun (WGS) entry which is preliminary data.</text>
</comment>
<dbReference type="PANTHER" id="PTHR30426:SF0">
    <property type="entry name" value="4-HYDROXY-3-METHYLBUT-2-ENYL DIPHOSPHATE REDUCTASE"/>
    <property type="match status" value="1"/>
</dbReference>
<evidence type="ECO:0000256" key="1">
    <source>
        <dbReference type="ARBA" id="ARBA00022485"/>
    </source>
</evidence>
<feature type="region of interest" description="Disordered" evidence="6">
    <location>
        <begin position="1"/>
        <end position="47"/>
    </location>
</feature>
<feature type="binding site" evidence="5">
    <location>
        <position position="274"/>
    </location>
    <ligand>
        <name>(2E)-4-hydroxy-3-methylbut-2-enyl diphosphate</name>
        <dbReference type="ChEBI" id="CHEBI:128753"/>
    </ligand>
</feature>
<evidence type="ECO:0000256" key="3">
    <source>
        <dbReference type="ARBA" id="ARBA00023004"/>
    </source>
</evidence>
<dbReference type="HAMAP" id="MF_00191">
    <property type="entry name" value="IspH"/>
    <property type="match status" value="1"/>
</dbReference>
<feature type="active site" description="Proton donor" evidence="5">
    <location>
        <position position="177"/>
    </location>
</feature>
<dbReference type="GO" id="GO:0051745">
    <property type="term" value="F:4-hydroxy-3-methylbut-2-enyl diphosphate reductase activity"/>
    <property type="evidence" value="ECO:0007669"/>
    <property type="project" value="UniProtKB-UniRule"/>
</dbReference>
<evidence type="ECO:0000256" key="2">
    <source>
        <dbReference type="ARBA" id="ARBA00022723"/>
    </source>
</evidence>
<accession>A0A426UTL3</accession>
<organism evidence="7 8">
    <name type="scientific">Glycomyces terrestris</name>
    <dbReference type="NCBI Taxonomy" id="2493553"/>
    <lineage>
        <taxon>Bacteria</taxon>
        <taxon>Bacillati</taxon>
        <taxon>Actinomycetota</taxon>
        <taxon>Actinomycetes</taxon>
        <taxon>Glycomycetales</taxon>
        <taxon>Glycomycetaceae</taxon>
        <taxon>Glycomyces</taxon>
    </lineage>
</organism>
<dbReference type="GO" id="GO:0016114">
    <property type="term" value="P:terpenoid biosynthetic process"/>
    <property type="evidence" value="ECO:0007669"/>
    <property type="project" value="UniProtKB-UniRule"/>
</dbReference>
<protein>
    <recommendedName>
        <fullName evidence="5">4-hydroxy-3-methylbut-2-enyl diphosphate reductase</fullName>
        <shortName evidence="5">HMBPP reductase</shortName>
        <ecNumber evidence="5">1.17.7.4</ecNumber>
    </recommendedName>
</protein>
<feature type="binding site" evidence="5">
    <location>
        <position position="92"/>
    </location>
    <ligand>
        <name>(2E)-4-hydroxy-3-methylbut-2-enyl diphosphate</name>
        <dbReference type="ChEBI" id="CHEBI:128753"/>
    </ligand>
</feature>
<dbReference type="GO" id="GO:0051539">
    <property type="term" value="F:4 iron, 4 sulfur cluster binding"/>
    <property type="evidence" value="ECO:0007669"/>
    <property type="project" value="UniProtKB-UniRule"/>
</dbReference>
<feature type="binding site" evidence="5">
    <location>
        <position position="273"/>
    </location>
    <ligand>
        <name>(2E)-4-hydroxy-3-methylbut-2-enyl diphosphate</name>
        <dbReference type="ChEBI" id="CHEBI:128753"/>
    </ligand>
</feature>
<feature type="binding site" evidence="5">
    <location>
        <position position="275"/>
    </location>
    <ligand>
        <name>dimethylallyl diphosphate</name>
        <dbReference type="ChEBI" id="CHEBI:57623"/>
    </ligand>
</feature>
<keyword evidence="2 5" id="KW-0479">Metal-binding</keyword>
<feature type="binding site" evidence="5">
    <location>
        <position position="273"/>
    </location>
    <ligand>
        <name>isopentenyl diphosphate</name>
        <dbReference type="ChEBI" id="CHEBI:128769"/>
    </ligand>
</feature>
<dbReference type="NCBIfam" id="TIGR00216">
    <property type="entry name" value="ispH_lytB"/>
    <property type="match status" value="1"/>
</dbReference>
<dbReference type="GO" id="GO:0050992">
    <property type="term" value="P:dimethylallyl diphosphate biosynthetic process"/>
    <property type="evidence" value="ECO:0007669"/>
    <property type="project" value="UniProtKB-UniRule"/>
</dbReference>
<feature type="binding site" evidence="5">
    <location>
        <position position="92"/>
    </location>
    <ligand>
        <name>isopentenyl diphosphate</name>
        <dbReference type="ChEBI" id="CHEBI:128769"/>
    </ligand>
</feature>
<dbReference type="Proteomes" id="UP000277256">
    <property type="component" value="Unassembled WGS sequence"/>
</dbReference>
<proteinExistence type="inferred from homology"/>
<dbReference type="InterPro" id="IPR003451">
    <property type="entry name" value="LytB/IspH"/>
</dbReference>
<sequence length="359" mass="37334">MRRPPVLPGVRGGARRGGGGEPPRQGPRRRGRRGPGGTGREHGKPGPVTAVRRVLLPSPRSFCAGVERAIEIVERLLELHGPPVYVRNQIVHNAHVVADLEARGAVFVSELDEVPERALVVFSAHGVAPAVETEARRRGLDAVDATCPLVAKVHAEAKRAADAGDTVVLIGHEGHEEVVGTLGVAPGRTVLVSSAAEAAALRVDDEERVTYLSQTTLSVSEVEDIAAALRSRFPRIRGQGAEDICYATSNRQAAVAAVVGEADLVLVVGSANSSNSNRLVELAAARGVAAHLVEDAGAVDPAWLEGAAVVAVTAGASAPPQLVDEVVAAIAAAGPVEVVERPVAEETQEFLLPQRLRGA</sequence>
<dbReference type="UniPathway" id="UPA00059">
    <property type="reaction ID" value="UER00105"/>
</dbReference>
<keyword evidence="5" id="KW-0414">Isoprene biosynthesis</keyword>
<dbReference type="OrthoDB" id="9804068at2"/>
<feature type="binding site" evidence="5">
    <location>
        <position position="317"/>
    </location>
    <ligand>
        <name>isopentenyl diphosphate</name>
        <dbReference type="ChEBI" id="CHEBI:128769"/>
    </ligand>
</feature>
<evidence type="ECO:0000256" key="4">
    <source>
        <dbReference type="ARBA" id="ARBA00023014"/>
    </source>
</evidence>
<dbReference type="EC" id="1.17.7.4" evidence="5"/>
<name>A0A426UTL3_9ACTN</name>
<feature type="binding site" evidence="5">
    <location>
        <position position="175"/>
    </location>
    <ligand>
        <name>isopentenyl diphosphate</name>
        <dbReference type="ChEBI" id="CHEBI:128769"/>
    </ligand>
</feature>
<feature type="binding site" evidence="5">
    <location>
        <position position="317"/>
    </location>
    <ligand>
        <name>(2E)-4-hydroxy-3-methylbut-2-enyl diphosphate</name>
        <dbReference type="ChEBI" id="CHEBI:128753"/>
    </ligand>
</feature>
<comment type="pathway">
    <text evidence="5">Isoprenoid biosynthesis; isopentenyl diphosphate biosynthesis via DXP pathway; isopentenyl diphosphate from 1-deoxy-D-xylulose 5-phosphate: step 6/6.</text>
</comment>
<dbReference type="AlphaFoldDB" id="A0A426UTL3"/>
<feature type="binding site" evidence="5">
    <location>
        <position position="175"/>
    </location>
    <ligand>
        <name>dimethylallyl diphosphate</name>
        <dbReference type="ChEBI" id="CHEBI:57623"/>
    </ligand>
</feature>
<comment type="cofactor">
    <cofactor evidence="5">
        <name>[4Fe-4S] cluster</name>
        <dbReference type="ChEBI" id="CHEBI:49883"/>
    </cofactor>
    <text evidence="5">Binds 1 [4Fe-4S] cluster per subunit.</text>
</comment>
<dbReference type="Gene3D" id="3.40.50.11270">
    <property type="match status" value="1"/>
</dbReference>
<feature type="binding site" evidence="5">
    <location>
        <position position="245"/>
    </location>
    <ligand>
        <name>[4Fe-4S] cluster</name>
        <dbReference type="ChEBI" id="CHEBI:49883"/>
    </ligand>
</feature>
<dbReference type="GO" id="GO:0046872">
    <property type="term" value="F:metal ion binding"/>
    <property type="evidence" value="ECO:0007669"/>
    <property type="project" value="UniProtKB-KW"/>
</dbReference>
<feature type="binding site" evidence="5">
    <location>
        <position position="63"/>
    </location>
    <ligand>
        <name>[4Fe-4S] cluster</name>
        <dbReference type="ChEBI" id="CHEBI:49883"/>
    </ligand>
</feature>
<gene>
    <name evidence="5 7" type="primary">ispH</name>
    <name evidence="7" type="ORF">EIW28_18145</name>
</gene>
<feature type="binding site" evidence="5">
    <location>
        <position position="175"/>
    </location>
    <ligand>
        <name>(2E)-4-hydroxy-3-methylbut-2-enyl diphosphate</name>
        <dbReference type="ChEBI" id="CHEBI:128753"/>
    </ligand>
</feature>
<keyword evidence="4 5" id="KW-0411">Iron-sulfur</keyword>
<comment type="function">
    <text evidence="5">Catalyzes the conversion of 1-hydroxy-2-methyl-2-(E)-butenyl 4-diphosphate (HMBPP) into a mixture of isopentenyl diphosphate (IPP) and dimethylallyl diphosphate (DMAPP). Acts in the terminal step of the DOXP/MEP pathway for isoprenoid precursor biosynthesis.</text>
</comment>
<dbReference type="GO" id="GO:0019288">
    <property type="term" value="P:isopentenyl diphosphate biosynthetic process, methylerythritol 4-phosphate pathway"/>
    <property type="evidence" value="ECO:0007669"/>
    <property type="project" value="UniProtKB-UniRule"/>
</dbReference>
<dbReference type="EMBL" id="RSEB01000005">
    <property type="protein sequence ID" value="RRR97333.1"/>
    <property type="molecule type" value="Genomic_DNA"/>
</dbReference>
<keyword evidence="5 7" id="KW-0560">Oxidoreductase</keyword>
<feature type="binding site" evidence="5">
    <location>
        <position position="317"/>
    </location>
    <ligand>
        <name>dimethylallyl diphosphate</name>
        <dbReference type="ChEBI" id="CHEBI:57623"/>
    </ligand>
</feature>
<keyword evidence="3 5" id="KW-0408">Iron</keyword>
<comment type="similarity">
    <text evidence="5">Belongs to the IspH family.</text>
</comment>
<feature type="binding site" evidence="5">
    <location>
        <position position="274"/>
    </location>
    <ligand>
        <name>isopentenyl diphosphate</name>
        <dbReference type="ChEBI" id="CHEBI:128769"/>
    </ligand>
</feature>
<evidence type="ECO:0000256" key="6">
    <source>
        <dbReference type="SAM" id="MobiDB-lite"/>
    </source>
</evidence>
<feature type="binding site" evidence="5">
    <location>
        <position position="275"/>
    </location>
    <ligand>
        <name>(2E)-4-hydroxy-3-methylbut-2-enyl diphosphate</name>
        <dbReference type="ChEBI" id="CHEBI:128753"/>
    </ligand>
</feature>
<dbReference type="CDD" id="cd13944">
    <property type="entry name" value="lytB_ispH"/>
    <property type="match status" value="1"/>
</dbReference>
<dbReference type="PANTHER" id="PTHR30426">
    <property type="entry name" value="4-HYDROXY-3-METHYLBUT-2-ENYL DIPHOSPHATE REDUCTASE"/>
    <property type="match status" value="1"/>
</dbReference>
<feature type="binding site" evidence="5">
    <location>
        <position position="125"/>
    </location>
    <ligand>
        <name>(2E)-4-hydroxy-3-methylbut-2-enyl diphosphate</name>
        <dbReference type="ChEBI" id="CHEBI:128753"/>
    </ligand>
</feature>
<evidence type="ECO:0000313" key="8">
    <source>
        <dbReference type="Proteomes" id="UP000277256"/>
    </source>
</evidence>
<comment type="catalytic activity">
    <reaction evidence="5">
        <text>isopentenyl diphosphate + 2 oxidized [2Fe-2S]-[ferredoxin] + H2O = (2E)-4-hydroxy-3-methylbut-2-enyl diphosphate + 2 reduced [2Fe-2S]-[ferredoxin] + 2 H(+)</text>
        <dbReference type="Rhea" id="RHEA:24488"/>
        <dbReference type="Rhea" id="RHEA-COMP:10000"/>
        <dbReference type="Rhea" id="RHEA-COMP:10001"/>
        <dbReference type="ChEBI" id="CHEBI:15377"/>
        <dbReference type="ChEBI" id="CHEBI:15378"/>
        <dbReference type="ChEBI" id="CHEBI:33737"/>
        <dbReference type="ChEBI" id="CHEBI:33738"/>
        <dbReference type="ChEBI" id="CHEBI:128753"/>
        <dbReference type="ChEBI" id="CHEBI:128769"/>
        <dbReference type="EC" id="1.17.7.4"/>
    </reaction>
</comment>
<feature type="binding site" evidence="5">
    <location>
        <position position="274"/>
    </location>
    <ligand>
        <name>dimethylallyl diphosphate</name>
        <dbReference type="ChEBI" id="CHEBI:57623"/>
    </ligand>
</feature>
<feature type="binding site" evidence="5">
    <location>
        <position position="275"/>
    </location>
    <ligand>
        <name>isopentenyl diphosphate</name>
        <dbReference type="ChEBI" id="CHEBI:128769"/>
    </ligand>
</feature>
<feature type="binding site" evidence="5">
    <location>
        <position position="147"/>
    </location>
    <ligand>
        <name>[4Fe-4S] cluster</name>
        <dbReference type="ChEBI" id="CHEBI:49883"/>
    </ligand>
</feature>
<dbReference type="UniPathway" id="UPA00056">
    <property type="reaction ID" value="UER00097"/>
</dbReference>
<dbReference type="Pfam" id="PF02401">
    <property type="entry name" value="LYTB"/>
    <property type="match status" value="1"/>
</dbReference>
<feature type="binding site" evidence="5">
    <location>
        <position position="215"/>
    </location>
    <ligand>
        <name>(2E)-4-hydroxy-3-methylbut-2-enyl diphosphate</name>
        <dbReference type="ChEBI" id="CHEBI:128753"/>
    </ligand>
</feature>
<comment type="catalytic activity">
    <reaction evidence="5">
        <text>dimethylallyl diphosphate + 2 oxidized [2Fe-2S]-[ferredoxin] + H2O = (2E)-4-hydroxy-3-methylbut-2-enyl diphosphate + 2 reduced [2Fe-2S]-[ferredoxin] + 2 H(+)</text>
        <dbReference type="Rhea" id="RHEA:24825"/>
        <dbReference type="Rhea" id="RHEA-COMP:10000"/>
        <dbReference type="Rhea" id="RHEA-COMP:10001"/>
        <dbReference type="ChEBI" id="CHEBI:15377"/>
        <dbReference type="ChEBI" id="CHEBI:15378"/>
        <dbReference type="ChEBI" id="CHEBI:33737"/>
        <dbReference type="ChEBI" id="CHEBI:33738"/>
        <dbReference type="ChEBI" id="CHEBI:57623"/>
        <dbReference type="ChEBI" id="CHEBI:128753"/>
        <dbReference type="EC" id="1.17.7.4"/>
    </reaction>
</comment>
<keyword evidence="8" id="KW-1185">Reference proteome</keyword>
<feature type="binding site" evidence="5">
    <location>
        <position position="92"/>
    </location>
    <ligand>
        <name>dimethylallyl diphosphate</name>
        <dbReference type="ChEBI" id="CHEBI:57623"/>
    </ligand>
</feature>
<evidence type="ECO:0000313" key="7">
    <source>
        <dbReference type="EMBL" id="RRR97333.1"/>
    </source>
</evidence>
<feature type="binding site" evidence="5">
    <location>
        <position position="125"/>
    </location>
    <ligand>
        <name>dimethylallyl diphosphate</name>
        <dbReference type="ChEBI" id="CHEBI:57623"/>
    </ligand>
</feature>
<evidence type="ECO:0000256" key="5">
    <source>
        <dbReference type="HAMAP-Rule" id="MF_00191"/>
    </source>
</evidence>